<name>A0ABQ8T469_PERAM</name>
<gene>
    <name evidence="1" type="ORF">ANN_11151</name>
</gene>
<keyword evidence="2" id="KW-1185">Reference proteome</keyword>
<proteinExistence type="predicted"/>
<organism evidence="1 2">
    <name type="scientific">Periplaneta americana</name>
    <name type="common">American cockroach</name>
    <name type="synonym">Blatta americana</name>
    <dbReference type="NCBI Taxonomy" id="6978"/>
    <lineage>
        <taxon>Eukaryota</taxon>
        <taxon>Metazoa</taxon>
        <taxon>Ecdysozoa</taxon>
        <taxon>Arthropoda</taxon>
        <taxon>Hexapoda</taxon>
        <taxon>Insecta</taxon>
        <taxon>Pterygota</taxon>
        <taxon>Neoptera</taxon>
        <taxon>Polyneoptera</taxon>
        <taxon>Dictyoptera</taxon>
        <taxon>Blattodea</taxon>
        <taxon>Blattoidea</taxon>
        <taxon>Blattidae</taxon>
        <taxon>Blattinae</taxon>
        <taxon>Periplaneta</taxon>
    </lineage>
</organism>
<evidence type="ECO:0000313" key="1">
    <source>
        <dbReference type="EMBL" id="KAJ4441297.1"/>
    </source>
</evidence>
<sequence length="132" mass="14346">MAGVCEGGSEPPCYLKSVVAPGSVVVMRRHGTSHDAAPSSFYVPSPLQPQHTSMVLGLAYELAHLNTRKSGLHLPADTKLDQTDRTSCHTADQMPLQREGSCIARALPTAHFYPRSRWRLSSPTSLLHIQTA</sequence>
<accession>A0ABQ8T469</accession>
<dbReference type="Proteomes" id="UP001148838">
    <property type="component" value="Unassembled WGS sequence"/>
</dbReference>
<comment type="caution">
    <text evidence="1">The sequence shown here is derived from an EMBL/GenBank/DDBJ whole genome shotgun (WGS) entry which is preliminary data.</text>
</comment>
<dbReference type="EMBL" id="JAJSOF020000015">
    <property type="protein sequence ID" value="KAJ4441297.1"/>
    <property type="molecule type" value="Genomic_DNA"/>
</dbReference>
<evidence type="ECO:0000313" key="2">
    <source>
        <dbReference type="Proteomes" id="UP001148838"/>
    </source>
</evidence>
<protein>
    <submittedName>
        <fullName evidence="1">Uncharacterized protein</fullName>
    </submittedName>
</protein>
<reference evidence="1 2" key="1">
    <citation type="journal article" date="2022" name="Allergy">
        <title>Genome assembly and annotation of Periplaneta americana reveal a comprehensive cockroach allergen profile.</title>
        <authorList>
            <person name="Wang L."/>
            <person name="Xiong Q."/>
            <person name="Saelim N."/>
            <person name="Wang L."/>
            <person name="Nong W."/>
            <person name="Wan A.T."/>
            <person name="Shi M."/>
            <person name="Liu X."/>
            <person name="Cao Q."/>
            <person name="Hui J.H.L."/>
            <person name="Sookrung N."/>
            <person name="Leung T.F."/>
            <person name="Tungtrongchitr A."/>
            <person name="Tsui S.K.W."/>
        </authorList>
    </citation>
    <scope>NUCLEOTIDE SEQUENCE [LARGE SCALE GENOMIC DNA]</scope>
    <source>
        <strain evidence="1">PWHHKU_190912</strain>
    </source>
</reference>